<dbReference type="STRING" id="36050.A0A1B8AS63"/>
<organism evidence="1 2">
    <name type="scientific">Fusarium poae</name>
    <dbReference type="NCBI Taxonomy" id="36050"/>
    <lineage>
        <taxon>Eukaryota</taxon>
        <taxon>Fungi</taxon>
        <taxon>Dikarya</taxon>
        <taxon>Ascomycota</taxon>
        <taxon>Pezizomycotina</taxon>
        <taxon>Sordariomycetes</taxon>
        <taxon>Hypocreomycetidae</taxon>
        <taxon>Hypocreales</taxon>
        <taxon>Nectriaceae</taxon>
        <taxon>Fusarium</taxon>
    </lineage>
</organism>
<evidence type="ECO:0000313" key="2">
    <source>
        <dbReference type="Proteomes" id="UP000091967"/>
    </source>
</evidence>
<proteinExistence type="predicted"/>
<sequence length="356" mass="41129">MAQTTSFKGLEDEENIRFKYLRRGRDEFVIAKRYEELQAAYKAHKIISNGLNNSWKYATRPCTPDELRRLRRYAELRKRPKKLLCVRTQNVKPNTPTLTGSPVFGYPVIPIKPLRPEHIRALVNMFCDPSIRESMLNNPDLYERTRLYVHFGELSPPGSAKSTELCRPVYFDQILKEMRHDMYMRAVSMGVSLAIVHCTCGYDGAGIKFQLGLDRRRPNVMMWMTNFGQCKTFKGSENIELTLALAIAKNPTWPRPPGRHGFVQKDSPMAETAWHTWNYFKHAYVTACWKLNNNPRFSPAAVMKRLSMMQICYSDLSEGERRRQLFLRILASISHIRPQQIQGGFGYVNKLGGDAL</sequence>
<dbReference type="EMBL" id="LYXU01000002">
    <property type="protein sequence ID" value="OBS23365.1"/>
    <property type="molecule type" value="Genomic_DNA"/>
</dbReference>
<protein>
    <submittedName>
        <fullName evidence="1">Uncharacterized protein</fullName>
    </submittedName>
</protein>
<dbReference type="AlphaFoldDB" id="A0A1B8AS63"/>
<reference evidence="1 2" key="1">
    <citation type="submission" date="2016-06" db="EMBL/GenBank/DDBJ databases">
        <title>Living apart together: crosstalk between the core and supernumerary genomes in a fungal plant pathogen.</title>
        <authorList>
            <person name="Vanheule A."/>
            <person name="Audenaert K."/>
            <person name="Warris S."/>
            <person name="Van De Geest H."/>
            <person name="Schijlen E."/>
            <person name="Hofte M."/>
            <person name="De Saeger S."/>
            <person name="Haesaert G."/>
            <person name="Waalwijk C."/>
            <person name="Van Der Lee T."/>
        </authorList>
    </citation>
    <scope>NUCLEOTIDE SEQUENCE [LARGE SCALE GENOMIC DNA]</scope>
    <source>
        <strain evidence="1 2">2516</strain>
    </source>
</reference>
<evidence type="ECO:0000313" key="1">
    <source>
        <dbReference type="EMBL" id="OBS23365.1"/>
    </source>
</evidence>
<keyword evidence="2" id="KW-1185">Reference proteome</keyword>
<dbReference type="Proteomes" id="UP000091967">
    <property type="component" value="Unassembled WGS sequence"/>
</dbReference>
<gene>
    <name evidence="1" type="ORF">FPOA_03914</name>
</gene>
<comment type="caution">
    <text evidence="1">The sequence shown here is derived from an EMBL/GenBank/DDBJ whole genome shotgun (WGS) entry which is preliminary data.</text>
</comment>
<name>A0A1B8AS63_FUSPO</name>
<accession>A0A1B8AS63</accession>